<dbReference type="InterPro" id="IPR019405">
    <property type="entry name" value="Lactonase_7-beta_prop"/>
</dbReference>
<reference evidence="3" key="1">
    <citation type="submission" date="2023-05" db="EMBL/GenBank/DDBJ databases">
        <title>Streptantibioticus silvisoli sp. nov., acidotolerant actinomycetes 1 from pine litter.</title>
        <authorList>
            <person name="Swiecimska M."/>
            <person name="Golinska P."/>
            <person name="Sangal V."/>
            <person name="Wachnowicz B."/>
            <person name="Goodfellow M."/>
        </authorList>
    </citation>
    <scope>NUCLEOTIDE SEQUENCE</scope>
    <source>
        <strain evidence="3">SL13</strain>
    </source>
</reference>
<name>A0AA90H3N1_9ACTN</name>
<dbReference type="SUPFAM" id="SSF51004">
    <property type="entry name" value="C-terminal (heme d1) domain of cytochrome cd1-nitrite reductase"/>
    <property type="match status" value="1"/>
</dbReference>
<dbReference type="RefSeq" id="WP_271315366.1">
    <property type="nucleotide sequence ID" value="NZ_JABXJJ020000037.1"/>
</dbReference>
<proteinExistence type="inferred from homology"/>
<evidence type="ECO:0000256" key="1">
    <source>
        <dbReference type="ARBA" id="ARBA00005564"/>
    </source>
</evidence>
<dbReference type="PROSITE" id="PS51318">
    <property type="entry name" value="TAT"/>
    <property type="match status" value="1"/>
</dbReference>
<comment type="caution">
    <text evidence="3">The sequence shown here is derived from an EMBL/GenBank/DDBJ whole genome shotgun (WGS) entry which is preliminary data.</text>
</comment>
<protein>
    <submittedName>
        <fullName evidence="3">Lactonase family protein</fullName>
        <ecNumber evidence="3">3.1.1.-</ecNumber>
    </submittedName>
</protein>
<organism evidence="3">
    <name type="scientific">Streptantibioticus silvisoli</name>
    <dbReference type="NCBI Taxonomy" id="2705255"/>
    <lineage>
        <taxon>Bacteria</taxon>
        <taxon>Bacillati</taxon>
        <taxon>Actinomycetota</taxon>
        <taxon>Actinomycetes</taxon>
        <taxon>Kitasatosporales</taxon>
        <taxon>Streptomycetaceae</taxon>
        <taxon>Streptantibioticus</taxon>
    </lineage>
</organism>
<dbReference type="InterPro" id="IPR050282">
    <property type="entry name" value="Cycloisomerase_2"/>
</dbReference>
<gene>
    <name evidence="3" type="ORF">POF50_026410</name>
</gene>
<dbReference type="AlphaFoldDB" id="A0AA90H3N1"/>
<accession>A0AA90H3N1</accession>
<evidence type="ECO:0000313" key="3">
    <source>
        <dbReference type="EMBL" id="MDI5972834.1"/>
    </source>
</evidence>
<comment type="similarity">
    <text evidence="1">Belongs to the cycloisomerase 2 family.</text>
</comment>
<sequence>MTDDQHARPTARPSAPAGISRRLLLGAAATAALSATAGTAQAAPRTAAARAPRAAGADARALYIGTYSSSGGPGLGLATYDPATGAVTGTGSVAVADPSFLAVGSGDLLYTVNEYENTVSALSTSDGPKVLNSSDTGGSGPCHLTVHAAGGHLLTANYDSGSVAVHALAADGTLGDRTDLVQHTGSGPDPSRQSGPHAHMVLNDLAGSFVLAIDLGTDTIYTSTLDTGTGKLTAVSQAATEPGAGPRHGAFHPSGRYLYVANELGNTLTVCAYDPATGLVTPGASLPTVMPGDTGTERNYPAEAVVSPDGAFLYVSNRGDDSIARFSLDGDGGQPTLLDTVPAGGAYPRHIALAPGGDLLFAANQNSGTVTAFTRDATTGALTSAGAPFAATAAVCVLPR</sequence>
<dbReference type="GO" id="GO:0005829">
    <property type="term" value="C:cytosol"/>
    <property type="evidence" value="ECO:0007669"/>
    <property type="project" value="TreeGrafter"/>
</dbReference>
<dbReference type="Pfam" id="PF10282">
    <property type="entry name" value="Lactonase"/>
    <property type="match status" value="1"/>
</dbReference>
<dbReference type="GO" id="GO:0017057">
    <property type="term" value="F:6-phosphogluconolactonase activity"/>
    <property type="evidence" value="ECO:0007669"/>
    <property type="project" value="TreeGrafter"/>
</dbReference>
<dbReference type="EMBL" id="JABXJJ020000037">
    <property type="protein sequence ID" value="MDI5972834.1"/>
    <property type="molecule type" value="Genomic_DNA"/>
</dbReference>
<dbReference type="Gene3D" id="2.130.10.10">
    <property type="entry name" value="YVTN repeat-like/Quinoprotein amine dehydrogenase"/>
    <property type="match status" value="1"/>
</dbReference>
<dbReference type="InterPro" id="IPR006311">
    <property type="entry name" value="TAT_signal"/>
</dbReference>
<evidence type="ECO:0000256" key="2">
    <source>
        <dbReference type="SAM" id="SignalP"/>
    </source>
</evidence>
<keyword evidence="3" id="KW-0378">Hydrolase</keyword>
<keyword evidence="2" id="KW-0732">Signal</keyword>
<dbReference type="EC" id="3.1.1.-" evidence="3"/>
<dbReference type="InterPro" id="IPR015943">
    <property type="entry name" value="WD40/YVTN_repeat-like_dom_sf"/>
</dbReference>
<dbReference type="InterPro" id="IPR011048">
    <property type="entry name" value="Haem_d1_sf"/>
</dbReference>
<dbReference type="PANTHER" id="PTHR30344">
    <property type="entry name" value="6-PHOSPHOGLUCONOLACTONASE-RELATED"/>
    <property type="match status" value="1"/>
</dbReference>
<dbReference type="PANTHER" id="PTHR30344:SF1">
    <property type="entry name" value="6-PHOSPHOGLUCONOLACTONASE"/>
    <property type="match status" value="1"/>
</dbReference>
<feature type="chain" id="PRO_5041690125" evidence="2">
    <location>
        <begin position="43"/>
        <end position="400"/>
    </location>
</feature>
<feature type="signal peptide" evidence="2">
    <location>
        <begin position="1"/>
        <end position="42"/>
    </location>
</feature>